<keyword evidence="2" id="KW-1185">Reference proteome</keyword>
<dbReference type="EMBL" id="JBBMFV010000003">
    <property type="protein sequence ID" value="MEO3939778.1"/>
    <property type="molecule type" value="Genomic_DNA"/>
</dbReference>
<dbReference type="RefSeq" id="WP_347781661.1">
    <property type="nucleotide sequence ID" value="NZ_JBBMFV010000003.1"/>
</dbReference>
<accession>A0ABV0GMN8</accession>
<reference evidence="1 2" key="1">
    <citation type="journal article" date="2024" name="Appl. Microbiol. Biotechnol.">
        <title>Biosynthetic gene clusters with biotechnological applications in novel Antarctic isolates from Actinomycetota.</title>
        <authorList>
            <person name="Bruna P."/>
            <person name="Nunez-Montero K."/>
            <person name="Contreras M.J."/>
            <person name="Leal K."/>
            <person name="Garcia M."/>
            <person name="Abanto M."/>
            <person name="Barrientos L."/>
        </authorList>
    </citation>
    <scope>NUCLEOTIDE SEQUENCE [LARGE SCALE GENOMIC DNA]</scope>
    <source>
        <strain evidence="1 2">Se16.17</strain>
    </source>
</reference>
<sequence length="110" mass="12742">MREHPYTGPTWTSDFENLSPEQMSELVTSYRHLGDAFEDRDDESMFGLGFHMDDPLQLVREKAERAAQARRELAAAVRLARYKGNDWPEIGKVLGMSWIEVMRAFPEVRP</sequence>
<evidence type="ECO:0000313" key="2">
    <source>
        <dbReference type="Proteomes" id="UP001448614"/>
    </source>
</evidence>
<name>A0ABV0GMN8_PAENI</name>
<dbReference type="Proteomes" id="UP001448614">
    <property type="component" value="Unassembled WGS sequence"/>
</dbReference>
<comment type="caution">
    <text evidence="1">The sequence shown here is derived from an EMBL/GenBank/DDBJ whole genome shotgun (WGS) entry which is preliminary data.</text>
</comment>
<evidence type="ECO:0000313" key="1">
    <source>
        <dbReference type="EMBL" id="MEO3939778.1"/>
    </source>
</evidence>
<proteinExistence type="predicted"/>
<organism evidence="1 2">
    <name type="scientific">Paenarthrobacter nicotinovorans</name>
    <name type="common">Arthrobacter nicotinovorans</name>
    <dbReference type="NCBI Taxonomy" id="29320"/>
    <lineage>
        <taxon>Bacteria</taxon>
        <taxon>Bacillati</taxon>
        <taxon>Actinomycetota</taxon>
        <taxon>Actinomycetes</taxon>
        <taxon>Micrococcales</taxon>
        <taxon>Micrococcaceae</taxon>
        <taxon>Paenarthrobacter</taxon>
    </lineage>
</organism>
<gene>
    <name evidence="1" type="ORF">V3C41_01690</name>
</gene>
<protein>
    <submittedName>
        <fullName evidence="1">Uncharacterized protein</fullName>
    </submittedName>
</protein>